<accession>A0AAV4TRB3</accession>
<gene>
    <name evidence="1" type="primary">VPS13D_1</name>
    <name evidence="1" type="ORF">CEXT_730891</name>
</gene>
<keyword evidence="2" id="KW-1185">Reference proteome</keyword>
<proteinExistence type="predicted"/>
<dbReference type="EMBL" id="BPLR01011605">
    <property type="protein sequence ID" value="GIY47641.1"/>
    <property type="molecule type" value="Genomic_DNA"/>
</dbReference>
<protein>
    <submittedName>
        <fullName evidence="1">Vacuolar protein sorting-associated protein 13D</fullName>
    </submittedName>
</protein>
<evidence type="ECO:0000313" key="1">
    <source>
        <dbReference type="EMBL" id="GIY47641.1"/>
    </source>
</evidence>
<reference evidence="1 2" key="1">
    <citation type="submission" date="2021-06" db="EMBL/GenBank/DDBJ databases">
        <title>Caerostris extrusa draft genome.</title>
        <authorList>
            <person name="Kono N."/>
            <person name="Arakawa K."/>
        </authorList>
    </citation>
    <scope>NUCLEOTIDE SEQUENCE [LARGE SCALE GENOMIC DNA]</scope>
</reference>
<evidence type="ECO:0000313" key="2">
    <source>
        <dbReference type="Proteomes" id="UP001054945"/>
    </source>
</evidence>
<comment type="caution">
    <text evidence="1">The sequence shown here is derived from an EMBL/GenBank/DDBJ whole genome shotgun (WGS) entry which is preliminary data.</text>
</comment>
<organism evidence="1 2">
    <name type="scientific">Caerostris extrusa</name>
    <name type="common">Bark spider</name>
    <name type="synonym">Caerostris bankana</name>
    <dbReference type="NCBI Taxonomy" id="172846"/>
    <lineage>
        <taxon>Eukaryota</taxon>
        <taxon>Metazoa</taxon>
        <taxon>Ecdysozoa</taxon>
        <taxon>Arthropoda</taxon>
        <taxon>Chelicerata</taxon>
        <taxon>Arachnida</taxon>
        <taxon>Araneae</taxon>
        <taxon>Araneomorphae</taxon>
        <taxon>Entelegynae</taxon>
        <taxon>Araneoidea</taxon>
        <taxon>Araneidae</taxon>
        <taxon>Caerostris</taxon>
    </lineage>
</organism>
<dbReference type="AlphaFoldDB" id="A0AAV4TRB3"/>
<dbReference type="Proteomes" id="UP001054945">
    <property type="component" value="Unassembled WGS sequence"/>
</dbReference>
<sequence>MDITDTVKSDQPEVDELKSHLGMNKIIMTIQLECNVKKEILDVLDSADNSLLKRDTVFAQLNFSLSQGTFSLLQSDSLMAISPTERNSSKQTKSIIDLEFSDVSTKLETRPRNGSFLFEIKLGALYLHDRMYSDSHFPHIIAPQNRVYSKGWNIDMNISAPQIIIPEDICDKNSSVVTKVIFYLKNFYYTMFHSQELIEQARKANELMEMMSNQSDAQMLKEHIYEKVNALQTCFDVLNSPIMYKSVGQTKHFYSREDSFELIEQFNEKSSKEKKKLISKEISESHADLNENSLLLLMEFCIDQMSFDVQSRVWTAKVAVYETVNPNSPASPGSPDAINEPSRKWYSSLNVPKTEQYASDALITVEFNWIESPSSEANCTEVLQIGIVQFNNLDVIGTIIEIQGSLGGLQVLDLITENTKHQKIISIGYDPLTVQPVNLLNLLEEDMYKSLNNPPPSEPHYALTLPSLEETKLNHIVFKIKNSRLS</sequence>
<name>A0AAV4TRB3_CAEEX</name>